<evidence type="ECO:0000256" key="3">
    <source>
        <dbReference type="ARBA" id="ARBA00022670"/>
    </source>
</evidence>
<feature type="compositionally biased region" description="Polar residues" evidence="9">
    <location>
        <begin position="191"/>
        <end position="206"/>
    </location>
</feature>
<dbReference type="GO" id="GO:0016020">
    <property type="term" value="C:membrane"/>
    <property type="evidence" value="ECO:0007669"/>
    <property type="project" value="TreeGrafter"/>
</dbReference>
<dbReference type="Gene3D" id="1.20.58.80">
    <property type="entry name" value="Phosphotransferase system, lactose/cellobiose-type IIA subunit"/>
    <property type="match status" value="1"/>
</dbReference>
<gene>
    <name evidence="11" type="primary">STBPA</name>
    <name evidence="11" type="ORF">TR87195</name>
</gene>
<keyword evidence="7" id="KW-0862">Zinc</keyword>
<evidence type="ECO:0000256" key="9">
    <source>
        <dbReference type="SAM" id="MobiDB-lite"/>
    </source>
</evidence>
<evidence type="ECO:0000256" key="7">
    <source>
        <dbReference type="ARBA" id="ARBA00022833"/>
    </source>
</evidence>
<dbReference type="GO" id="GO:0061578">
    <property type="term" value="F:K63-linked deubiquitinase activity"/>
    <property type="evidence" value="ECO:0007669"/>
    <property type="project" value="InterPro"/>
</dbReference>
<evidence type="ECO:0000313" key="11">
    <source>
        <dbReference type="EMBL" id="JAP41841.1"/>
    </source>
</evidence>
<dbReference type="PANTHER" id="PTHR12947">
    <property type="entry name" value="AMSH-LIKE PROTEASE"/>
    <property type="match status" value="1"/>
</dbReference>
<dbReference type="GO" id="GO:0070536">
    <property type="term" value="P:protein K63-linked deubiquitination"/>
    <property type="evidence" value="ECO:0007669"/>
    <property type="project" value="InterPro"/>
</dbReference>
<dbReference type="InterPro" id="IPR037518">
    <property type="entry name" value="MPN"/>
</dbReference>
<dbReference type="GO" id="GO:0006508">
    <property type="term" value="P:proteolysis"/>
    <property type="evidence" value="ECO:0007669"/>
    <property type="project" value="UniProtKB-KW"/>
</dbReference>
<dbReference type="GO" id="GO:0005768">
    <property type="term" value="C:endosome"/>
    <property type="evidence" value="ECO:0007669"/>
    <property type="project" value="TreeGrafter"/>
</dbReference>
<evidence type="ECO:0000259" key="10">
    <source>
        <dbReference type="PROSITE" id="PS50249"/>
    </source>
</evidence>
<organism evidence="11">
    <name type="scientific">Schistocephalus solidus</name>
    <name type="common">Tapeworm</name>
    <dbReference type="NCBI Taxonomy" id="70667"/>
    <lineage>
        <taxon>Eukaryota</taxon>
        <taxon>Metazoa</taxon>
        <taxon>Spiralia</taxon>
        <taxon>Lophotrochozoa</taxon>
        <taxon>Platyhelminthes</taxon>
        <taxon>Cestoda</taxon>
        <taxon>Eucestoda</taxon>
        <taxon>Diphyllobothriidea</taxon>
        <taxon>Diphyllobothriidae</taxon>
        <taxon>Schistocephalus</taxon>
    </lineage>
</organism>
<dbReference type="SUPFAM" id="SSF102712">
    <property type="entry name" value="JAB1/MPN domain"/>
    <property type="match status" value="1"/>
</dbReference>
<dbReference type="GO" id="GO:0046872">
    <property type="term" value="F:metal ion binding"/>
    <property type="evidence" value="ECO:0007669"/>
    <property type="project" value="UniProtKB-KW"/>
</dbReference>
<feature type="non-terminal residue" evidence="11">
    <location>
        <position position="1"/>
    </location>
</feature>
<dbReference type="CDD" id="cd08066">
    <property type="entry name" value="MPN_AMSH_like"/>
    <property type="match status" value="1"/>
</dbReference>
<dbReference type="Gene3D" id="3.40.140.10">
    <property type="entry name" value="Cytidine Deaminase, domain 2"/>
    <property type="match status" value="1"/>
</dbReference>
<dbReference type="Pfam" id="PF01398">
    <property type="entry name" value="JAB"/>
    <property type="match status" value="1"/>
</dbReference>
<evidence type="ECO:0000256" key="1">
    <source>
        <dbReference type="ARBA" id="ARBA00001947"/>
    </source>
</evidence>
<keyword evidence="4" id="KW-0479">Metal-binding</keyword>
<accession>A0A0X3NPG6</accession>
<dbReference type="Pfam" id="PF08969">
    <property type="entry name" value="USP8_dimer"/>
    <property type="match status" value="1"/>
</dbReference>
<dbReference type="EMBL" id="GEEE01021384">
    <property type="protein sequence ID" value="JAP41841.1"/>
    <property type="molecule type" value="Transcribed_RNA"/>
</dbReference>
<evidence type="ECO:0000256" key="5">
    <source>
        <dbReference type="ARBA" id="ARBA00022786"/>
    </source>
</evidence>
<reference evidence="11" key="1">
    <citation type="submission" date="2016-01" db="EMBL/GenBank/DDBJ databases">
        <title>Reference transcriptome for the parasite Schistocephalus solidus: insights into the molecular evolution of parasitism.</title>
        <authorList>
            <person name="Hebert F.O."/>
            <person name="Grambauer S."/>
            <person name="Barber I."/>
            <person name="Landry C.R."/>
            <person name="Aubin-Horth N."/>
        </authorList>
    </citation>
    <scope>NUCLEOTIDE SEQUENCE</scope>
</reference>
<comment type="cofactor">
    <cofactor evidence="1">
        <name>Zn(2+)</name>
        <dbReference type="ChEBI" id="CHEBI:29105"/>
    </cofactor>
</comment>
<dbReference type="GO" id="GO:0140492">
    <property type="term" value="F:metal-dependent deubiquitinase activity"/>
    <property type="evidence" value="ECO:0007669"/>
    <property type="project" value="InterPro"/>
</dbReference>
<dbReference type="PROSITE" id="PS50249">
    <property type="entry name" value="MPN"/>
    <property type="match status" value="1"/>
</dbReference>
<dbReference type="InterPro" id="IPR000555">
    <property type="entry name" value="JAMM/MPN+_dom"/>
</dbReference>
<keyword evidence="8" id="KW-0482">Metalloprotease</keyword>
<comment type="similarity">
    <text evidence="2">Belongs to the peptidase M67C family.</text>
</comment>
<evidence type="ECO:0000256" key="4">
    <source>
        <dbReference type="ARBA" id="ARBA00022723"/>
    </source>
</evidence>
<feature type="domain" description="MPN" evidence="10">
    <location>
        <begin position="231"/>
        <end position="364"/>
    </location>
</feature>
<proteinExistence type="inferred from homology"/>
<protein>
    <submittedName>
        <fullName evidence="11">STAM-binding protein-like A</fullName>
    </submittedName>
</protein>
<keyword evidence="5" id="KW-0833">Ubl conjugation pathway</keyword>
<keyword evidence="3" id="KW-0645">Protease</keyword>
<evidence type="ECO:0000256" key="2">
    <source>
        <dbReference type="ARBA" id="ARBA00010981"/>
    </source>
</evidence>
<evidence type="ECO:0000256" key="8">
    <source>
        <dbReference type="ARBA" id="ARBA00023049"/>
    </source>
</evidence>
<keyword evidence="6" id="KW-0378">Hydrolase</keyword>
<dbReference type="SUPFAM" id="SSF140856">
    <property type="entry name" value="USP8 N-terminal domain-like"/>
    <property type="match status" value="1"/>
</dbReference>
<sequence>LNVLELELEVSFGSILWSVGFRLRTFVMAYLPNKDTSGNVVLDPLERMKLLDQRISVDFSDSVQLLSYFRMCRSMLNMASQYEQEGSLDKAYVLQKRFNVLFLDYLSKRPDYRSLDRTVRKGWSIECNNVLEHVEVLHKKLMAKYESEAKLAAEAAVAAERKAEAARQALKIKPANQPQARGKIANGGPFPSTTQVPETPENNSDNRVAPPHALPHPMDRSLKPPIAAGLTKLTPVLLSSSLSKHFMEIAGSNTRDDRETCGTLCGRISSEGYVITHLVIPKQSGTANSCTTYCEEDLLAFMDANSLIAFGWIHTHPTQTVFMSSLDLHCQLSYQLMLPEAIAIVCSPKYEDVQYFSLTPDYGVQFLLDCKLQGFHKHSNTRDLYCKSPHIRLTDQPIIVKDLR</sequence>
<evidence type="ECO:0000256" key="6">
    <source>
        <dbReference type="ARBA" id="ARBA00022801"/>
    </source>
</evidence>
<dbReference type="PANTHER" id="PTHR12947:SF13">
    <property type="entry name" value="FI19924P1"/>
    <property type="match status" value="1"/>
</dbReference>
<dbReference type="InterPro" id="IPR015063">
    <property type="entry name" value="USP8_dimer"/>
</dbReference>
<dbReference type="AlphaFoldDB" id="A0A0X3NPG6"/>
<dbReference type="InterPro" id="IPR044098">
    <property type="entry name" value="STAMBP/STALP-like_MPN"/>
</dbReference>
<name>A0A0X3NPG6_SCHSO</name>
<feature type="region of interest" description="Disordered" evidence="9">
    <location>
        <begin position="170"/>
        <end position="210"/>
    </location>
</feature>